<gene>
    <name evidence="1" type="ORF">METZ01_LOCUS474049</name>
</gene>
<reference evidence="1" key="1">
    <citation type="submission" date="2018-05" db="EMBL/GenBank/DDBJ databases">
        <authorList>
            <person name="Lanie J.A."/>
            <person name="Ng W.-L."/>
            <person name="Kazmierczak K.M."/>
            <person name="Andrzejewski T.M."/>
            <person name="Davidsen T.M."/>
            <person name="Wayne K.J."/>
            <person name="Tettelin H."/>
            <person name="Glass J.I."/>
            <person name="Rusch D."/>
            <person name="Podicherti R."/>
            <person name="Tsui H.-C.T."/>
            <person name="Winkler M.E."/>
        </authorList>
    </citation>
    <scope>NUCLEOTIDE SEQUENCE</scope>
</reference>
<accession>A0A383BPF7</accession>
<organism evidence="1">
    <name type="scientific">marine metagenome</name>
    <dbReference type="NCBI Taxonomy" id="408172"/>
    <lineage>
        <taxon>unclassified sequences</taxon>
        <taxon>metagenomes</taxon>
        <taxon>ecological metagenomes</taxon>
    </lineage>
</organism>
<dbReference type="AlphaFoldDB" id="A0A383BPF7"/>
<evidence type="ECO:0000313" key="1">
    <source>
        <dbReference type="EMBL" id="SVE21195.1"/>
    </source>
</evidence>
<feature type="non-terminal residue" evidence="1">
    <location>
        <position position="1"/>
    </location>
</feature>
<protein>
    <submittedName>
        <fullName evidence="1">Uncharacterized protein</fullName>
    </submittedName>
</protein>
<proteinExistence type="predicted"/>
<sequence>LTKAIQELSEKNDTLEARIATLEG</sequence>
<name>A0A383BPF7_9ZZZZ</name>
<dbReference type="EMBL" id="UINC01201729">
    <property type="protein sequence ID" value="SVE21195.1"/>
    <property type="molecule type" value="Genomic_DNA"/>
</dbReference>